<feature type="domain" description="N-acetyltransferase" evidence="2">
    <location>
        <begin position="66"/>
        <end position="263"/>
    </location>
</feature>
<dbReference type="PANTHER" id="PTHR43415">
    <property type="entry name" value="SPERMIDINE N(1)-ACETYLTRANSFERASE"/>
    <property type="match status" value="1"/>
</dbReference>
<feature type="region of interest" description="Disordered" evidence="1">
    <location>
        <begin position="296"/>
        <end position="355"/>
    </location>
</feature>
<keyword evidence="4" id="KW-1185">Reference proteome</keyword>
<evidence type="ECO:0000256" key="1">
    <source>
        <dbReference type="SAM" id="MobiDB-lite"/>
    </source>
</evidence>
<dbReference type="Proteomes" id="UP000469292">
    <property type="component" value="Unassembled WGS sequence"/>
</dbReference>
<dbReference type="EMBL" id="VYSG01000003">
    <property type="protein sequence ID" value="NEG70302.1"/>
    <property type="molecule type" value="Genomic_DNA"/>
</dbReference>
<dbReference type="GO" id="GO:0016747">
    <property type="term" value="F:acyltransferase activity, transferring groups other than amino-acyl groups"/>
    <property type="evidence" value="ECO:0007669"/>
    <property type="project" value="InterPro"/>
</dbReference>
<evidence type="ECO:0000259" key="2">
    <source>
        <dbReference type="PROSITE" id="PS51186"/>
    </source>
</evidence>
<dbReference type="Gene3D" id="3.40.630.30">
    <property type="match status" value="1"/>
</dbReference>
<sequence>MAKKDPKPNPEAAQAVADDIREDVFTFDEDHNAVPQDRNPRTDAANENDRELPDRIDIPTIRGEMVMLRPATIDDLPKMEELNAYHNASGVTGKDRKAERASVRAWVQRSIAWSAGRSSAPDGIKDPEARGTIAWSVLRLPKEMNENFATPFDEDSAVFLGMIFLIDIDGWSRSARIQVILGEDYRGRGYSRDAMPRVMTYGFADQPEGLGLHRIWVAVPEKSTRPRSVYQSLGFVPSGTSRDALWDAVNGKYQDLIVMDTLEDEYDPIRSLDAFGMHIVPGNPGLDKAMTMHEHSMALKQRRREDPRDAKNSRNSDDSRDGNDSRDSDGTRATAATAGTSPSGSAARPFDPADFDGAVSAGDAVADVRRPLGDLEREELEAARIVQQSAELQHAGGEADTENDWPYNAGGHASSKRAWWRTLGARRSEGRSRSIGEKDRKKN</sequence>
<evidence type="ECO:0000313" key="3">
    <source>
        <dbReference type="EMBL" id="NEG70302.1"/>
    </source>
</evidence>
<feature type="region of interest" description="Disordered" evidence="1">
    <location>
        <begin position="390"/>
        <end position="443"/>
    </location>
</feature>
<feature type="region of interest" description="Disordered" evidence="1">
    <location>
        <begin position="1"/>
        <end position="52"/>
    </location>
</feature>
<dbReference type="AlphaFoldDB" id="A0A6I5NNL0"/>
<evidence type="ECO:0000313" key="4">
    <source>
        <dbReference type="Proteomes" id="UP000469292"/>
    </source>
</evidence>
<organism evidence="3 4">
    <name type="scientific">Bifidobacterium choloepi</name>
    <dbReference type="NCBI Taxonomy" id="2614131"/>
    <lineage>
        <taxon>Bacteria</taxon>
        <taxon>Bacillati</taxon>
        <taxon>Actinomycetota</taxon>
        <taxon>Actinomycetes</taxon>
        <taxon>Bifidobacteriales</taxon>
        <taxon>Bifidobacteriaceae</taxon>
        <taxon>Bifidobacterium</taxon>
    </lineage>
</organism>
<dbReference type="PROSITE" id="PS51186">
    <property type="entry name" value="GNAT"/>
    <property type="match status" value="1"/>
</dbReference>
<keyword evidence="3" id="KW-0808">Transferase</keyword>
<proteinExistence type="predicted"/>
<dbReference type="Pfam" id="PF13302">
    <property type="entry name" value="Acetyltransf_3"/>
    <property type="match status" value="1"/>
</dbReference>
<dbReference type="InterPro" id="IPR016181">
    <property type="entry name" value="Acyl_CoA_acyltransferase"/>
</dbReference>
<dbReference type="InterPro" id="IPR000182">
    <property type="entry name" value="GNAT_dom"/>
</dbReference>
<dbReference type="PANTHER" id="PTHR43415:SF3">
    <property type="entry name" value="GNAT-FAMILY ACETYLTRANSFERASE"/>
    <property type="match status" value="1"/>
</dbReference>
<protein>
    <submittedName>
        <fullName evidence="3">GNAT N-acetyltransferase</fullName>
    </submittedName>
</protein>
<feature type="compositionally biased region" description="Low complexity" evidence="1">
    <location>
        <begin position="331"/>
        <end position="355"/>
    </location>
</feature>
<feature type="compositionally biased region" description="Basic and acidic residues" evidence="1">
    <location>
        <begin position="296"/>
        <end position="330"/>
    </location>
</feature>
<name>A0A6I5NNL0_9BIFI</name>
<dbReference type="SUPFAM" id="SSF55729">
    <property type="entry name" value="Acyl-CoA N-acyltransferases (Nat)"/>
    <property type="match status" value="1"/>
</dbReference>
<feature type="compositionally biased region" description="Basic and acidic residues" evidence="1">
    <location>
        <begin position="18"/>
        <end position="32"/>
    </location>
</feature>
<reference evidence="3 4" key="1">
    <citation type="submission" date="2019-09" db="EMBL/GenBank/DDBJ databases">
        <title>Phylogenetic characterization of a novel taxon of the genus Bifidobacterium: Bifidobacterium choloepi sp. nov.</title>
        <authorList>
            <person name="Modesto M."/>
            <person name="Satti M."/>
        </authorList>
    </citation>
    <scope>NUCLEOTIDE SEQUENCE [LARGE SCALE GENOMIC DNA]</scope>
    <source>
        <strain evidence="3 4">BRDM6</strain>
    </source>
</reference>
<dbReference type="RefSeq" id="WP_163227909.1">
    <property type="nucleotide sequence ID" value="NZ_VYSG01000003.1"/>
</dbReference>
<feature type="compositionally biased region" description="Basic and acidic residues" evidence="1">
    <location>
        <begin position="426"/>
        <end position="443"/>
    </location>
</feature>
<accession>A0A6I5NNL0</accession>
<gene>
    <name evidence="3" type="ORF">F6S87_06795</name>
</gene>
<comment type="caution">
    <text evidence="3">The sequence shown here is derived from an EMBL/GenBank/DDBJ whole genome shotgun (WGS) entry which is preliminary data.</text>
</comment>